<dbReference type="InterPro" id="IPR052579">
    <property type="entry name" value="Zinc_finger_SWIM"/>
</dbReference>
<gene>
    <name evidence="2" type="ORF">OSB04_006205</name>
</gene>
<keyword evidence="3" id="KW-1185">Reference proteome</keyword>
<evidence type="ECO:0000313" key="3">
    <source>
        <dbReference type="Proteomes" id="UP001172457"/>
    </source>
</evidence>
<accession>A0AA38THH6</accession>
<dbReference type="PANTHER" id="PTHR31569:SF4">
    <property type="entry name" value="SWIM-TYPE DOMAIN-CONTAINING PROTEIN"/>
    <property type="match status" value="1"/>
</dbReference>
<dbReference type="PROSITE" id="PS50802">
    <property type="entry name" value="OTU"/>
    <property type="match status" value="1"/>
</dbReference>
<dbReference type="CDD" id="cd22744">
    <property type="entry name" value="OTU"/>
    <property type="match status" value="1"/>
</dbReference>
<proteinExistence type="predicted"/>
<reference evidence="2" key="1">
    <citation type="submission" date="2023-03" db="EMBL/GenBank/DDBJ databases">
        <title>Chromosome-scale reference genome and RAD-based genetic map of yellow starthistle (Centaurea solstitialis) reveal putative structural variation and QTLs associated with invader traits.</title>
        <authorList>
            <person name="Reatini B."/>
            <person name="Cang F.A."/>
            <person name="Jiang Q."/>
            <person name="Mckibben M.T.W."/>
            <person name="Barker M.S."/>
            <person name="Rieseberg L.H."/>
            <person name="Dlugosch K.M."/>
        </authorList>
    </citation>
    <scope>NUCLEOTIDE SEQUENCE</scope>
    <source>
        <strain evidence="2">CAN-66</strain>
        <tissue evidence="2">Leaf</tissue>
    </source>
</reference>
<protein>
    <recommendedName>
        <fullName evidence="1">OTU domain-containing protein</fullName>
    </recommendedName>
</protein>
<dbReference type="EMBL" id="JARYMX010000002">
    <property type="protein sequence ID" value="KAJ9561045.1"/>
    <property type="molecule type" value="Genomic_DNA"/>
</dbReference>
<evidence type="ECO:0000313" key="2">
    <source>
        <dbReference type="EMBL" id="KAJ9561045.1"/>
    </source>
</evidence>
<dbReference type="PANTHER" id="PTHR31569">
    <property type="entry name" value="SWIM-TYPE DOMAIN-CONTAINING PROTEIN"/>
    <property type="match status" value="1"/>
</dbReference>
<sequence>MPFRTLVTDRELALMKACNTVFPGAKRLLCRWHINQSVMRNCRPTITSNCAWGSFFDAWVTLIASESDEFYLSNFAQLEAVLLSYPAVLGYLNDIWLIPYTEMFVSIWTDKFLYFGNRTSNISTFQVENLLGFYTTLLTFTSKIHQLVQSQNTEIKASISESRRVIKHRHRIHHFKQLLVFVSIHALDIIFKEYQHAQFVGLFSGNCNCLLRTSYGLPCGHEQMSYSKKVIISQLIRLMKLDLSSCQSFKDDDIDCEDEVKNFTEEFKKQSRPEPAVNKTTRGCPLLKDKLSRKPYVDPPFTAHGEPSFTTQGPLRRSASNASTFVGFDKMSNQDPARHSFFTGKNYNVHPYVNQFPEMFHLYITGDENCGFRAIAVSLGLHEDAWPTIRFQLMEDLNTYKTEYLAMFGSEDCNTTYNNFFRIAQAAPYDHWFTMPEIPVLMACKYNVILHVIAMAGSLTYLPLRSAPSAWYQHVVYTIGFVNGNHYAKLVFTEGYPLPTITSHSSISVIRVLLDGLPRIQIEYRSTLVFYVLIVLPIMGYDQSRSQRGTEKVDGRDVELSLSNWSNRNNCVFAKAIGRVEEHIFYYQPKTFEWVMARDKEFEGGMGNMAH</sequence>
<feature type="domain" description="OTU" evidence="1">
    <location>
        <begin position="359"/>
        <end position="493"/>
    </location>
</feature>
<organism evidence="2 3">
    <name type="scientific">Centaurea solstitialis</name>
    <name type="common">yellow star-thistle</name>
    <dbReference type="NCBI Taxonomy" id="347529"/>
    <lineage>
        <taxon>Eukaryota</taxon>
        <taxon>Viridiplantae</taxon>
        <taxon>Streptophyta</taxon>
        <taxon>Embryophyta</taxon>
        <taxon>Tracheophyta</taxon>
        <taxon>Spermatophyta</taxon>
        <taxon>Magnoliopsida</taxon>
        <taxon>eudicotyledons</taxon>
        <taxon>Gunneridae</taxon>
        <taxon>Pentapetalae</taxon>
        <taxon>asterids</taxon>
        <taxon>campanulids</taxon>
        <taxon>Asterales</taxon>
        <taxon>Asteraceae</taxon>
        <taxon>Carduoideae</taxon>
        <taxon>Cardueae</taxon>
        <taxon>Centaureinae</taxon>
        <taxon>Centaurea</taxon>
    </lineage>
</organism>
<dbReference type="Proteomes" id="UP001172457">
    <property type="component" value="Chromosome 2"/>
</dbReference>
<comment type="caution">
    <text evidence="2">The sequence shown here is derived from an EMBL/GenBank/DDBJ whole genome shotgun (WGS) entry which is preliminary data.</text>
</comment>
<evidence type="ECO:0000259" key="1">
    <source>
        <dbReference type="PROSITE" id="PS50802"/>
    </source>
</evidence>
<name>A0AA38THH6_9ASTR</name>
<dbReference type="InterPro" id="IPR003323">
    <property type="entry name" value="OTU_dom"/>
</dbReference>
<dbReference type="AlphaFoldDB" id="A0AA38THH6"/>